<feature type="compositionally biased region" description="Basic and acidic residues" evidence="6">
    <location>
        <begin position="117"/>
        <end position="142"/>
    </location>
</feature>
<reference evidence="8" key="2">
    <citation type="submission" date="2022-03" db="EMBL/GenBank/DDBJ databases">
        <title>Draft title - Genomic analysis of global carrot germplasm unveils the trajectory of domestication and the origin of high carotenoid orange carrot.</title>
        <authorList>
            <person name="Iorizzo M."/>
            <person name="Ellison S."/>
            <person name="Senalik D."/>
            <person name="Macko-Podgorni A."/>
            <person name="Grzebelus D."/>
            <person name="Bostan H."/>
            <person name="Rolling W."/>
            <person name="Curaba J."/>
            <person name="Simon P."/>
        </authorList>
    </citation>
    <scope>NUCLEOTIDE SEQUENCE</scope>
    <source>
        <tissue evidence="8">Leaf</tissue>
    </source>
</reference>
<evidence type="ECO:0000256" key="3">
    <source>
        <dbReference type="ARBA" id="ARBA00023125"/>
    </source>
</evidence>
<dbReference type="EMBL" id="CP093346">
    <property type="protein sequence ID" value="WOG96605.1"/>
    <property type="molecule type" value="Genomic_DNA"/>
</dbReference>
<keyword evidence="5" id="KW-0539">Nucleus</keyword>
<proteinExistence type="predicted"/>
<name>A0AAF0WV09_DAUCS</name>
<comment type="subcellular location">
    <subcellularLocation>
        <location evidence="1">Nucleus</location>
    </subcellularLocation>
</comment>
<dbReference type="Gene3D" id="3.30.890.10">
    <property type="entry name" value="Methyl-cpg-binding Protein 2, Chain A"/>
    <property type="match status" value="1"/>
</dbReference>
<feature type="compositionally biased region" description="Basic and acidic residues" evidence="6">
    <location>
        <begin position="152"/>
        <end position="161"/>
    </location>
</feature>
<feature type="compositionally biased region" description="Basic and acidic residues" evidence="6">
    <location>
        <begin position="185"/>
        <end position="219"/>
    </location>
</feature>
<evidence type="ECO:0000313" key="8">
    <source>
        <dbReference type="EMBL" id="WOG96605.1"/>
    </source>
</evidence>
<gene>
    <name evidence="8" type="ORF">DCAR_0415941</name>
</gene>
<feature type="region of interest" description="Disordered" evidence="6">
    <location>
        <begin position="60"/>
        <end position="161"/>
    </location>
</feature>
<evidence type="ECO:0000259" key="7">
    <source>
        <dbReference type="PROSITE" id="PS50982"/>
    </source>
</evidence>
<dbReference type="PANTHER" id="PTHR33729">
    <property type="entry name" value="METHYL-CPG BINDING DOMAIN CONTAINING PROTEIN, EXPRESSED"/>
    <property type="match status" value="1"/>
</dbReference>
<dbReference type="SUPFAM" id="SSF54171">
    <property type="entry name" value="DNA-binding domain"/>
    <property type="match status" value="1"/>
</dbReference>
<feature type="compositionally biased region" description="Basic and acidic residues" evidence="6">
    <location>
        <begin position="80"/>
        <end position="92"/>
    </location>
</feature>
<dbReference type="Proteomes" id="UP000077755">
    <property type="component" value="Chromosome 4"/>
</dbReference>
<dbReference type="GO" id="GO:0005634">
    <property type="term" value="C:nucleus"/>
    <property type="evidence" value="ECO:0007669"/>
    <property type="project" value="UniProtKB-SubCell"/>
</dbReference>
<accession>A0AAF0WV09</accession>
<keyword evidence="2" id="KW-0805">Transcription regulation</keyword>
<organism evidence="8 9">
    <name type="scientific">Daucus carota subsp. sativus</name>
    <name type="common">Carrot</name>
    <dbReference type="NCBI Taxonomy" id="79200"/>
    <lineage>
        <taxon>Eukaryota</taxon>
        <taxon>Viridiplantae</taxon>
        <taxon>Streptophyta</taxon>
        <taxon>Embryophyta</taxon>
        <taxon>Tracheophyta</taxon>
        <taxon>Spermatophyta</taxon>
        <taxon>Magnoliopsida</taxon>
        <taxon>eudicotyledons</taxon>
        <taxon>Gunneridae</taxon>
        <taxon>Pentapetalae</taxon>
        <taxon>asterids</taxon>
        <taxon>campanulids</taxon>
        <taxon>Apiales</taxon>
        <taxon>Apiaceae</taxon>
        <taxon>Apioideae</taxon>
        <taxon>Scandiceae</taxon>
        <taxon>Daucinae</taxon>
        <taxon>Daucus</taxon>
        <taxon>Daucus sect. Daucus</taxon>
    </lineage>
</organism>
<keyword evidence="4" id="KW-0804">Transcription</keyword>
<sequence length="335" mass="36498">MASSVEKEEQEQVAFLELPAPAGWNKKFMLKKGGTPKKNEIIFTAPTGEEIPTRKQLEQYLKSHPGGPAITEFDWGTGDTPRRSSRISEKTKATLSPESHPTRKRSKKASDGKSVGKVKEPNPEETLEKEAEVQNAEKDEKGNTAAEIGEGVEEKMDEDTKYVEKDAVKDKQADEKVGTQVILEDVGKGIEDENKEEVHEEDGRKVEAAVEEAKPDEGVKVTVEAEEDKVLAEAEKETSKEPVVNEAPSATELPKKDEGFTQNAPAQKESEKTPVEPGKEVNSGEQIKQGITVEEKIEEGDDKTGNCGLATPKQNDVTNKSEGEVAENGSFANAG</sequence>
<evidence type="ECO:0000256" key="1">
    <source>
        <dbReference type="ARBA" id="ARBA00004123"/>
    </source>
</evidence>
<protein>
    <recommendedName>
        <fullName evidence="7">MBD domain-containing protein</fullName>
    </recommendedName>
</protein>
<feature type="compositionally biased region" description="Basic and acidic residues" evidence="6">
    <location>
        <begin position="268"/>
        <end position="279"/>
    </location>
</feature>
<feature type="region of interest" description="Disordered" evidence="6">
    <location>
        <begin position="184"/>
        <end position="335"/>
    </location>
</feature>
<evidence type="ECO:0000256" key="6">
    <source>
        <dbReference type="SAM" id="MobiDB-lite"/>
    </source>
</evidence>
<feature type="compositionally biased region" description="Basic and acidic residues" evidence="6">
    <location>
        <begin position="228"/>
        <end position="240"/>
    </location>
</feature>
<evidence type="ECO:0000256" key="2">
    <source>
        <dbReference type="ARBA" id="ARBA00023015"/>
    </source>
</evidence>
<dbReference type="PROSITE" id="PS50982">
    <property type="entry name" value="MBD"/>
    <property type="match status" value="1"/>
</dbReference>
<dbReference type="Pfam" id="PF01429">
    <property type="entry name" value="MBD"/>
    <property type="match status" value="1"/>
</dbReference>
<evidence type="ECO:0000313" key="9">
    <source>
        <dbReference type="Proteomes" id="UP000077755"/>
    </source>
</evidence>
<evidence type="ECO:0000256" key="5">
    <source>
        <dbReference type="ARBA" id="ARBA00023242"/>
    </source>
</evidence>
<keyword evidence="3" id="KW-0238">DNA-binding</keyword>
<dbReference type="PANTHER" id="PTHR33729:SF6">
    <property type="entry name" value="METHYL-CPG-BINDING DOMAIN-CONTAINING PROTEIN 11"/>
    <property type="match status" value="1"/>
</dbReference>
<dbReference type="GO" id="GO:0003677">
    <property type="term" value="F:DNA binding"/>
    <property type="evidence" value="ECO:0007669"/>
    <property type="project" value="UniProtKB-KW"/>
</dbReference>
<dbReference type="AlphaFoldDB" id="A0AAF0WV09"/>
<dbReference type="InterPro" id="IPR016177">
    <property type="entry name" value="DNA-bd_dom_sf"/>
</dbReference>
<reference evidence="8" key="1">
    <citation type="journal article" date="2016" name="Nat. Genet.">
        <title>A high-quality carrot genome assembly provides new insights into carotenoid accumulation and asterid genome evolution.</title>
        <authorList>
            <person name="Iorizzo M."/>
            <person name="Ellison S."/>
            <person name="Senalik D."/>
            <person name="Zeng P."/>
            <person name="Satapoomin P."/>
            <person name="Huang J."/>
            <person name="Bowman M."/>
            <person name="Iovene M."/>
            <person name="Sanseverino W."/>
            <person name="Cavagnaro P."/>
            <person name="Yildiz M."/>
            <person name="Macko-Podgorni A."/>
            <person name="Moranska E."/>
            <person name="Grzebelus E."/>
            <person name="Grzebelus D."/>
            <person name="Ashrafi H."/>
            <person name="Zheng Z."/>
            <person name="Cheng S."/>
            <person name="Spooner D."/>
            <person name="Van Deynze A."/>
            <person name="Simon P."/>
        </authorList>
    </citation>
    <scope>NUCLEOTIDE SEQUENCE</scope>
    <source>
        <tissue evidence="8">Leaf</tissue>
    </source>
</reference>
<dbReference type="InterPro" id="IPR039622">
    <property type="entry name" value="MBD10/11"/>
</dbReference>
<keyword evidence="9" id="KW-1185">Reference proteome</keyword>
<evidence type="ECO:0000256" key="4">
    <source>
        <dbReference type="ARBA" id="ARBA00023163"/>
    </source>
</evidence>
<feature type="domain" description="MBD" evidence="7">
    <location>
        <begin position="10"/>
        <end position="80"/>
    </location>
</feature>
<dbReference type="InterPro" id="IPR001739">
    <property type="entry name" value="Methyl_CpG_DNA-bd"/>
</dbReference>